<keyword evidence="6 11" id="KW-0378">Hydrolase</keyword>
<evidence type="ECO:0000256" key="7">
    <source>
        <dbReference type="ARBA" id="ARBA00023277"/>
    </source>
</evidence>
<proteinExistence type="predicted"/>
<dbReference type="Gene3D" id="3.40.50.1820">
    <property type="entry name" value="alpha/beta hydrolase"/>
    <property type="match status" value="1"/>
</dbReference>
<name>A0A6A5U0R2_9PLEO</name>
<evidence type="ECO:0000313" key="12">
    <source>
        <dbReference type="Proteomes" id="UP000800035"/>
    </source>
</evidence>
<keyword evidence="3" id="KW-0964">Secreted</keyword>
<dbReference type="InterPro" id="IPR043595">
    <property type="entry name" value="FaeB/C/D"/>
</dbReference>
<dbReference type="GO" id="GO:0045493">
    <property type="term" value="P:xylan catabolic process"/>
    <property type="evidence" value="ECO:0007669"/>
    <property type="project" value="UniProtKB-KW"/>
</dbReference>
<dbReference type="GO" id="GO:0030600">
    <property type="term" value="F:feruloyl esterase activity"/>
    <property type="evidence" value="ECO:0007669"/>
    <property type="project" value="UniProtKB-EC"/>
</dbReference>
<feature type="signal peptide" evidence="10">
    <location>
        <begin position="1"/>
        <end position="19"/>
    </location>
</feature>
<dbReference type="InterPro" id="IPR029058">
    <property type="entry name" value="AB_hydrolase_fold"/>
</dbReference>
<comment type="subcellular location">
    <subcellularLocation>
        <location evidence="1">Secreted</location>
    </subcellularLocation>
</comment>
<dbReference type="OrthoDB" id="424610at2759"/>
<comment type="catalytic activity">
    <reaction evidence="9">
        <text>feruloyl-polysaccharide + H2O = ferulate + polysaccharide.</text>
        <dbReference type="EC" id="3.1.1.73"/>
    </reaction>
</comment>
<protein>
    <recommendedName>
        <fullName evidence="2">feruloyl esterase</fullName>
        <ecNumber evidence="2">3.1.1.73</ecNumber>
    </recommendedName>
</protein>
<dbReference type="PANTHER" id="PTHR38050">
    <property type="match status" value="1"/>
</dbReference>
<keyword evidence="8" id="KW-0624">Polysaccharide degradation</keyword>
<evidence type="ECO:0000256" key="4">
    <source>
        <dbReference type="ARBA" id="ARBA00022651"/>
    </source>
</evidence>
<dbReference type="EC" id="3.1.1.73" evidence="2"/>
<keyword evidence="7" id="KW-0119">Carbohydrate metabolism</keyword>
<keyword evidence="5 10" id="KW-0732">Signal</keyword>
<organism evidence="11 12">
    <name type="scientific">Byssothecium circinans</name>
    <dbReference type="NCBI Taxonomy" id="147558"/>
    <lineage>
        <taxon>Eukaryota</taxon>
        <taxon>Fungi</taxon>
        <taxon>Dikarya</taxon>
        <taxon>Ascomycota</taxon>
        <taxon>Pezizomycotina</taxon>
        <taxon>Dothideomycetes</taxon>
        <taxon>Pleosporomycetidae</taxon>
        <taxon>Pleosporales</taxon>
        <taxon>Massarineae</taxon>
        <taxon>Massarinaceae</taxon>
        <taxon>Byssothecium</taxon>
    </lineage>
</organism>
<evidence type="ECO:0000256" key="9">
    <source>
        <dbReference type="ARBA" id="ARBA00034075"/>
    </source>
</evidence>
<keyword evidence="12" id="KW-1185">Reference proteome</keyword>
<dbReference type="SUPFAM" id="SSF53474">
    <property type="entry name" value="alpha/beta-Hydrolases"/>
    <property type="match status" value="1"/>
</dbReference>
<evidence type="ECO:0000313" key="11">
    <source>
        <dbReference type="EMBL" id="KAF1957539.1"/>
    </source>
</evidence>
<dbReference type="EMBL" id="ML976989">
    <property type="protein sequence ID" value="KAF1957539.1"/>
    <property type="molecule type" value="Genomic_DNA"/>
</dbReference>
<evidence type="ECO:0000256" key="1">
    <source>
        <dbReference type="ARBA" id="ARBA00004613"/>
    </source>
</evidence>
<evidence type="ECO:0000256" key="8">
    <source>
        <dbReference type="ARBA" id="ARBA00023326"/>
    </source>
</evidence>
<dbReference type="GO" id="GO:0005576">
    <property type="term" value="C:extracellular region"/>
    <property type="evidence" value="ECO:0007669"/>
    <property type="project" value="UniProtKB-SubCell"/>
</dbReference>
<accession>A0A6A5U0R2</accession>
<gene>
    <name evidence="11" type="ORF">CC80DRAFT_491628</name>
</gene>
<evidence type="ECO:0000256" key="2">
    <source>
        <dbReference type="ARBA" id="ARBA00013091"/>
    </source>
</evidence>
<feature type="chain" id="PRO_5025670187" description="feruloyl esterase" evidence="10">
    <location>
        <begin position="20"/>
        <end position="320"/>
    </location>
</feature>
<evidence type="ECO:0000256" key="6">
    <source>
        <dbReference type="ARBA" id="ARBA00022801"/>
    </source>
</evidence>
<dbReference type="Proteomes" id="UP000800035">
    <property type="component" value="Unassembled WGS sequence"/>
</dbReference>
<evidence type="ECO:0000256" key="5">
    <source>
        <dbReference type="ARBA" id="ARBA00022729"/>
    </source>
</evidence>
<evidence type="ECO:0000256" key="3">
    <source>
        <dbReference type="ARBA" id="ARBA00022525"/>
    </source>
</evidence>
<evidence type="ECO:0000256" key="10">
    <source>
        <dbReference type="SAM" id="SignalP"/>
    </source>
</evidence>
<dbReference type="AlphaFoldDB" id="A0A6A5U0R2"/>
<dbReference type="PANTHER" id="PTHR38050:SF2">
    <property type="entry name" value="FERULOYL ESTERASE C-RELATED"/>
    <property type="match status" value="1"/>
</dbReference>
<keyword evidence="4" id="KW-0858">Xylan degradation</keyword>
<reference evidence="11" key="1">
    <citation type="journal article" date="2020" name="Stud. Mycol.">
        <title>101 Dothideomycetes genomes: a test case for predicting lifestyles and emergence of pathogens.</title>
        <authorList>
            <person name="Haridas S."/>
            <person name="Albert R."/>
            <person name="Binder M."/>
            <person name="Bloem J."/>
            <person name="Labutti K."/>
            <person name="Salamov A."/>
            <person name="Andreopoulos B."/>
            <person name="Baker S."/>
            <person name="Barry K."/>
            <person name="Bills G."/>
            <person name="Bluhm B."/>
            <person name="Cannon C."/>
            <person name="Castanera R."/>
            <person name="Culley D."/>
            <person name="Daum C."/>
            <person name="Ezra D."/>
            <person name="Gonzalez J."/>
            <person name="Henrissat B."/>
            <person name="Kuo A."/>
            <person name="Liang C."/>
            <person name="Lipzen A."/>
            <person name="Lutzoni F."/>
            <person name="Magnuson J."/>
            <person name="Mondo S."/>
            <person name="Nolan M."/>
            <person name="Ohm R."/>
            <person name="Pangilinan J."/>
            <person name="Park H.-J."/>
            <person name="Ramirez L."/>
            <person name="Alfaro M."/>
            <person name="Sun H."/>
            <person name="Tritt A."/>
            <person name="Yoshinaga Y."/>
            <person name="Zwiers L.-H."/>
            <person name="Turgeon B."/>
            <person name="Goodwin S."/>
            <person name="Spatafora J."/>
            <person name="Crous P."/>
            <person name="Grigoriev I."/>
        </authorList>
    </citation>
    <scope>NUCLEOTIDE SEQUENCE</scope>
    <source>
        <strain evidence="11">CBS 675.92</strain>
    </source>
</reference>
<sequence length="320" mass="35346">MKSLSTVAALSTLATSVLAAESSGCSKTTLPDDVKLGVSKDVTIDSTSINDTISLRNYRIHVPKSYKSGTPVSLMLSFHGRTQTASYQERLSQFSNASYGFDGIAVYPQGIPKVGTKAYQWQGDIEAPAYINDVKFTLEIIDHIESNYCIDTSQIYSTGKSNGGGFTGLLACDASATKKIAAFAAVSGAWYLNTTTQQPPPCTPSRKSIPFLEFHGVEDDTIKYHGGLNKRRNANSTDIPAYVNAWADRDGFDEEKNETATLCGGDVKTFKWGETVQHYRYKKFEHWWMSEFGNEDTNTTTCKEADATRVILKWIKQWSL</sequence>